<gene>
    <name evidence="2" type="ORF">FZEAL_6084</name>
</gene>
<keyword evidence="1" id="KW-0732">Signal</keyword>
<dbReference type="OrthoDB" id="4837799at2759"/>
<protein>
    <submittedName>
        <fullName evidence="2">Uncharacterized protein</fullName>
    </submittedName>
</protein>
<reference evidence="2" key="2">
    <citation type="submission" date="2020-05" db="EMBL/GenBank/DDBJ databases">
        <authorList>
            <person name="Kim H.-S."/>
            <person name="Proctor R.H."/>
            <person name="Brown D.W."/>
        </authorList>
    </citation>
    <scope>NUCLEOTIDE SEQUENCE</scope>
    <source>
        <strain evidence="2">NRRL 22465</strain>
    </source>
</reference>
<keyword evidence="3" id="KW-1185">Reference proteome</keyword>
<reference evidence="2" key="1">
    <citation type="journal article" date="2020" name="BMC Genomics">
        <title>Correction to: Identification and distribution of gene clusters required for synthesis of sphingolipid metabolism inhibitors in diverse species of the filamentous fungus Fusarium.</title>
        <authorList>
            <person name="Kim H.S."/>
            <person name="Lohmar J.M."/>
            <person name="Busman M."/>
            <person name="Brown D.W."/>
            <person name="Naumann T.A."/>
            <person name="Divon H.H."/>
            <person name="Lysoe E."/>
            <person name="Uhlig S."/>
            <person name="Proctor R.H."/>
        </authorList>
    </citation>
    <scope>NUCLEOTIDE SEQUENCE</scope>
    <source>
        <strain evidence="2">NRRL 22465</strain>
    </source>
</reference>
<name>A0A8H4UII1_9HYPO</name>
<evidence type="ECO:0000313" key="3">
    <source>
        <dbReference type="Proteomes" id="UP000635477"/>
    </source>
</evidence>
<organism evidence="2 3">
    <name type="scientific">Fusarium zealandicum</name>
    <dbReference type="NCBI Taxonomy" id="1053134"/>
    <lineage>
        <taxon>Eukaryota</taxon>
        <taxon>Fungi</taxon>
        <taxon>Dikarya</taxon>
        <taxon>Ascomycota</taxon>
        <taxon>Pezizomycotina</taxon>
        <taxon>Sordariomycetes</taxon>
        <taxon>Hypocreomycetidae</taxon>
        <taxon>Hypocreales</taxon>
        <taxon>Nectriaceae</taxon>
        <taxon>Fusarium</taxon>
        <taxon>Fusarium staphyleae species complex</taxon>
    </lineage>
</organism>
<feature type="signal peptide" evidence="1">
    <location>
        <begin position="1"/>
        <end position="17"/>
    </location>
</feature>
<dbReference type="AlphaFoldDB" id="A0A8H4UII1"/>
<dbReference type="Proteomes" id="UP000635477">
    <property type="component" value="Unassembled WGS sequence"/>
</dbReference>
<comment type="caution">
    <text evidence="2">The sequence shown here is derived from an EMBL/GenBank/DDBJ whole genome shotgun (WGS) entry which is preliminary data.</text>
</comment>
<accession>A0A8H4UII1</accession>
<feature type="chain" id="PRO_5034439279" evidence="1">
    <location>
        <begin position="18"/>
        <end position="88"/>
    </location>
</feature>
<proteinExistence type="predicted"/>
<evidence type="ECO:0000256" key="1">
    <source>
        <dbReference type="SAM" id="SignalP"/>
    </source>
</evidence>
<dbReference type="EMBL" id="JABEYC010000443">
    <property type="protein sequence ID" value="KAF4977372.1"/>
    <property type="molecule type" value="Genomic_DNA"/>
</dbReference>
<evidence type="ECO:0000313" key="2">
    <source>
        <dbReference type="EMBL" id="KAF4977372.1"/>
    </source>
</evidence>
<sequence>MLPFNYLLILFTSTTLALPQDREAITTASPTQSIKCDYKYCDEYGTSWCFHFVPITTVDPTLGPLPGETRTSLGLCGTKTAEAEAMAY</sequence>